<keyword evidence="1" id="KW-0560">Oxidoreductase</keyword>
<dbReference type="NCBIfam" id="TIGR04046">
    <property type="entry name" value="MSMEG_0569_nitr"/>
    <property type="match status" value="1"/>
</dbReference>
<dbReference type="EMBL" id="JAGIOB010000001">
    <property type="protein sequence ID" value="MBP2416188.1"/>
    <property type="molecule type" value="Genomic_DNA"/>
</dbReference>
<dbReference type="PRINTS" id="PR00368">
    <property type="entry name" value="FADPNR"/>
</dbReference>
<dbReference type="InterPro" id="IPR024000">
    <property type="entry name" value="CHP04046_FMN-dependent"/>
</dbReference>
<reference evidence="2 3" key="1">
    <citation type="submission" date="2021-03" db="EMBL/GenBank/DDBJ databases">
        <title>Sequencing the genomes of 1000 actinobacteria strains.</title>
        <authorList>
            <person name="Klenk H.-P."/>
        </authorList>
    </citation>
    <scope>NUCLEOTIDE SEQUENCE [LARGE SCALE GENOMIC DNA]</scope>
    <source>
        <strain evidence="2 3">DSM 12936</strain>
    </source>
</reference>
<dbReference type="InterPro" id="IPR050982">
    <property type="entry name" value="Auxin_biosynth/cation_transpt"/>
</dbReference>
<dbReference type="InterPro" id="IPR036188">
    <property type="entry name" value="FAD/NAD-bd_sf"/>
</dbReference>
<evidence type="ECO:0000256" key="1">
    <source>
        <dbReference type="ARBA" id="ARBA00023002"/>
    </source>
</evidence>
<dbReference type="PRINTS" id="PR00411">
    <property type="entry name" value="PNDRDTASEI"/>
</dbReference>
<accession>A0ABS4Z7G6</accession>
<sequence>MSTAAPRHVPVVVVGAGQAGLSASWYLTRHGVEHLVLERDTAAHAWRDSRWDHFTLVTPNWQCRLPGFPYPGPDPDGFMTREQVLAYLADYVALVDPPLREHVTVTSVQQDGSGGFLVSTRSASGDVEVLRADHVVVATGGYHDPHVPRLADRLPEDLVQVHSSAYRHADALPPGAVLVVGSGQSGAQIAEDLHLEGRRVHLVVGSAPRVARFYRGRDCVAWLEDMGTYDVPVQQQPGGLAAREKTNHYVTGRDGGRDIDLRAFARDGMRLHGRLLGCTGTRLALAPTLEASLDAADAVAESIKDAIDVHIAKLGLDAPTEPRYVPVWRPESESTALDLAAEGITSVVWAVGFRSNFRWLRVPVFDGEGQPCHERGVTAVEGLYFLGLPWLHTWGSGRFAGVDRDAAHVVEHLAARVRTPQAALG</sequence>
<dbReference type="RefSeq" id="WP_210053738.1">
    <property type="nucleotide sequence ID" value="NZ_BAAAMH010000012.1"/>
</dbReference>
<gene>
    <name evidence="2" type="ORF">JOF54_001110</name>
</gene>
<evidence type="ECO:0000313" key="2">
    <source>
        <dbReference type="EMBL" id="MBP2416188.1"/>
    </source>
</evidence>
<dbReference type="SUPFAM" id="SSF51905">
    <property type="entry name" value="FAD/NAD(P)-binding domain"/>
    <property type="match status" value="1"/>
</dbReference>
<keyword evidence="3" id="KW-1185">Reference proteome</keyword>
<comment type="caution">
    <text evidence="2">The sequence shown here is derived from an EMBL/GenBank/DDBJ whole genome shotgun (WGS) entry which is preliminary data.</text>
</comment>
<organism evidence="2 3">
    <name type="scientific">Microlunatus capsulatus</name>
    <dbReference type="NCBI Taxonomy" id="99117"/>
    <lineage>
        <taxon>Bacteria</taxon>
        <taxon>Bacillati</taxon>
        <taxon>Actinomycetota</taxon>
        <taxon>Actinomycetes</taxon>
        <taxon>Propionibacteriales</taxon>
        <taxon>Propionibacteriaceae</taxon>
        <taxon>Microlunatus</taxon>
    </lineage>
</organism>
<dbReference type="Pfam" id="PF13738">
    <property type="entry name" value="Pyr_redox_3"/>
    <property type="match status" value="1"/>
</dbReference>
<protein>
    <submittedName>
        <fullName evidence="2">Flavoprotein involved in K+ transport</fullName>
    </submittedName>
</protein>
<dbReference type="Gene3D" id="3.50.50.60">
    <property type="entry name" value="FAD/NAD(P)-binding domain"/>
    <property type="match status" value="2"/>
</dbReference>
<evidence type="ECO:0000313" key="3">
    <source>
        <dbReference type="Proteomes" id="UP000758168"/>
    </source>
</evidence>
<dbReference type="Proteomes" id="UP000758168">
    <property type="component" value="Unassembled WGS sequence"/>
</dbReference>
<dbReference type="PANTHER" id="PTHR43539:SF78">
    <property type="entry name" value="FLAVIN-CONTAINING MONOOXYGENASE"/>
    <property type="match status" value="1"/>
</dbReference>
<dbReference type="PANTHER" id="PTHR43539">
    <property type="entry name" value="FLAVIN-BINDING MONOOXYGENASE-LIKE PROTEIN (AFU_ORTHOLOGUE AFUA_4G09220)"/>
    <property type="match status" value="1"/>
</dbReference>
<name>A0ABS4Z7G6_9ACTN</name>
<proteinExistence type="predicted"/>